<dbReference type="AlphaFoldDB" id="A0A381TZF8"/>
<sequence>MAHSTDWPKEFNRGLVVVAHADDAEYGCSGTVARLVSEGWDIAYVLCTDGSKGSSEPGMTEKRLAEIRQKEQRDAGEVLGLSSVKFLGYPDSYLTPNLDVRRDIAREIRRHKPDVVICQYPMRILDGGWGSGHPDHIAAGENTLAAIFPTARDHMTFPELLDEGFQPHKVAEAWIMGHPEPDLWIDISDHMETSVRALTSHVTQMSGQSFQEVFDRTIEWRGERGKGHGMPQADAFKRIYYRR</sequence>
<dbReference type="PANTHER" id="PTHR12993:SF28">
    <property type="entry name" value="LMBE FAMILY PROTEIN"/>
    <property type="match status" value="1"/>
</dbReference>
<dbReference type="InterPro" id="IPR024078">
    <property type="entry name" value="LmbE-like_dom_sf"/>
</dbReference>
<dbReference type="SUPFAM" id="SSF102588">
    <property type="entry name" value="LmbE-like"/>
    <property type="match status" value="1"/>
</dbReference>
<dbReference type="PANTHER" id="PTHR12993">
    <property type="entry name" value="N-ACETYLGLUCOSAMINYL-PHOSPHATIDYLINOSITOL DE-N-ACETYLASE-RELATED"/>
    <property type="match status" value="1"/>
</dbReference>
<dbReference type="EMBL" id="UINC01005445">
    <property type="protein sequence ID" value="SVA21370.1"/>
    <property type="molecule type" value="Genomic_DNA"/>
</dbReference>
<reference evidence="1" key="1">
    <citation type="submission" date="2018-05" db="EMBL/GenBank/DDBJ databases">
        <authorList>
            <person name="Lanie J.A."/>
            <person name="Ng W.-L."/>
            <person name="Kazmierczak K.M."/>
            <person name="Andrzejewski T.M."/>
            <person name="Davidsen T.M."/>
            <person name="Wayne K.J."/>
            <person name="Tettelin H."/>
            <person name="Glass J.I."/>
            <person name="Rusch D."/>
            <person name="Podicherti R."/>
            <person name="Tsui H.-C.T."/>
            <person name="Winkler M.E."/>
        </authorList>
    </citation>
    <scope>NUCLEOTIDE SEQUENCE</scope>
</reference>
<dbReference type="Pfam" id="PF02585">
    <property type="entry name" value="PIG-L"/>
    <property type="match status" value="1"/>
</dbReference>
<organism evidence="1">
    <name type="scientific">marine metagenome</name>
    <dbReference type="NCBI Taxonomy" id="408172"/>
    <lineage>
        <taxon>unclassified sequences</taxon>
        <taxon>metagenomes</taxon>
        <taxon>ecological metagenomes</taxon>
    </lineage>
</organism>
<dbReference type="GO" id="GO:0016811">
    <property type="term" value="F:hydrolase activity, acting on carbon-nitrogen (but not peptide) bonds, in linear amides"/>
    <property type="evidence" value="ECO:0007669"/>
    <property type="project" value="TreeGrafter"/>
</dbReference>
<proteinExistence type="predicted"/>
<protein>
    <recommendedName>
        <fullName evidence="2">GlcNAc-PI de-N-acetylase</fullName>
    </recommendedName>
</protein>
<accession>A0A381TZF8</accession>
<gene>
    <name evidence="1" type="ORF">METZ01_LOCUS74224</name>
</gene>
<evidence type="ECO:0008006" key="2">
    <source>
        <dbReference type="Google" id="ProtNLM"/>
    </source>
</evidence>
<dbReference type="InterPro" id="IPR003737">
    <property type="entry name" value="GlcNAc_PI_deacetylase-related"/>
</dbReference>
<evidence type="ECO:0000313" key="1">
    <source>
        <dbReference type="EMBL" id="SVA21370.1"/>
    </source>
</evidence>
<dbReference type="Gene3D" id="3.40.50.10320">
    <property type="entry name" value="LmbE-like"/>
    <property type="match status" value="1"/>
</dbReference>
<name>A0A381TZF8_9ZZZZ</name>